<organism evidence="3 4">
    <name type="scientific">Methylocella silvestris (strain DSM 15510 / CIP 108128 / LMG 27833 / NCIMB 13906 / BL2)</name>
    <dbReference type="NCBI Taxonomy" id="395965"/>
    <lineage>
        <taxon>Bacteria</taxon>
        <taxon>Pseudomonadati</taxon>
        <taxon>Pseudomonadota</taxon>
        <taxon>Alphaproteobacteria</taxon>
        <taxon>Hyphomicrobiales</taxon>
        <taxon>Beijerinckiaceae</taxon>
        <taxon>Methylocella</taxon>
    </lineage>
</organism>
<gene>
    <name evidence="3" type="ordered locus">Msil_3522</name>
</gene>
<evidence type="ECO:0000313" key="3">
    <source>
        <dbReference type="EMBL" id="ACK52411.1"/>
    </source>
</evidence>
<dbReference type="OrthoDB" id="8447277at2"/>
<dbReference type="EMBL" id="CP001280">
    <property type="protein sequence ID" value="ACK52411.1"/>
    <property type="molecule type" value="Genomic_DNA"/>
</dbReference>
<dbReference type="KEGG" id="msl:Msil_3522"/>
<dbReference type="InterPro" id="IPR010127">
    <property type="entry name" value="Phasin_subfam-1"/>
</dbReference>
<dbReference type="STRING" id="395965.Msil_3522"/>
<dbReference type="AlphaFoldDB" id="B8ETQ9"/>
<protein>
    <submittedName>
        <fullName evidence="3">Phasin family protein</fullName>
    </submittedName>
</protein>
<keyword evidence="4" id="KW-1185">Reference proteome</keyword>
<dbReference type="InterPro" id="IPR018968">
    <property type="entry name" value="Phasin"/>
</dbReference>
<dbReference type="RefSeq" id="WP_012592480.1">
    <property type="nucleotide sequence ID" value="NC_011666.1"/>
</dbReference>
<dbReference type="eggNOG" id="COG5490">
    <property type="taxonomic scope" value="Bacteria"/>
</dbReference>
<reference evidence="3 4" key="1">
    <citation type="journal article" date="2010" name="J. Bacteriol.">
        <title>Complete genome sequence of the aerobic facultative methanotroph Methylocella silvestris BL2.</title>
        <authorList>
            <person name="Chen Y."/>
            <person name="Crombie A."/>
            <person name="Rahman M.T."/>
            <person name="Dedysh S.N."/>
            <person name="Liesack W."/>
            <person name="Stott M.B."/>
            <person name="Alam M."/>
            <person name="Theisen A.R."/>
            <person name="Murrell J.C."/>
            <person name="Dunfield P.F."/>
        </authorList>
    </citation>
    <scope>NUCLEOTIDE SEQUENCE [LARGE SCALE GENOMIC DNA]</scope>
    <source>
        <strain evidence="4">DSM 15510 / CIP 108128 / LMG 27833 / NCIMB 13906 / BL2</strain>
    </source>
</reference>
<dbReference type="Proteomes" id="UP000002257">
    <property type="component" value="Chromosome"/>
</dbReference>
<dbReference type="HOGENOM" id="CLU_1925132_0_0_5"/>
<feature type="domain" description="Phasin" evidence="2">
    <location>
        <begin position="6"/>
        <end position="100"/>
    </location>
</feature>
<sequence>MSDTNQKTTDQAAQVSNAAASIATKNLQAFAAECAEISRQSIEHTTETVEKLRHAKGPAEVLSIQSQFLREAFENFTQHSRRFIELVAAFPLEMTKTYTEAWTQSMNAAADKTREAGEKVASNVERLTKPS</sequence>
<dbReference type="Pfam" id="PF09361">
    <property type="entry name" value="Phasin_2"/>
    <property type="match status" value="1"/>
</dbReference>
<dbReference type="NCBIfam" id="TIGR01841">
    <property type="entry name" value="phasin"/>
    <property type="match status" value="1"/>
</dbReference>
<evidence type="ECO:0000256" key="1">
    <source>
        <dbReference type="SAM" id="MobiDB-lite"/>
    </source>
</evidence>
<proteinExistence type="predicted"/>
<evidence type="ECO:0000313" key="4">
    <source>
        <dbReference type="Proteomes" id="UP000002257"/>
    </source>
</evidence>
<accession>B8ETQ9</accession>
<name>B8ETQ9_METSB</name>
<evidence type="ECO:0000259" key="2">
    <source>
        <dbReference type="Pfam" id="PF09361"/>
    </source>
</evidence>
<feature type="region of interest" description="Disordered" evidence="1">
    <location>
        <begin position="108"/>
        <end position="131"/>
    </location>
</feature>